<evidence type="ECO:0000256" key="2">
    <source>
        <dbReference type="ARBA" id="ARBA00022618"/>
    </source>
</evidence>
<dbReference type="Proteomes" id="UP000198836">
    <property type="component" value="Unassembled WGS sequence"/>
</dbReference>
<evidence type="ECO:0000313" key="6">
    <source>
        <dbReference type="Proteomes" id="UP000198836"/>
    </source>
</evidence>
<dbReference type="InterPro" id="IPR005234">
    <property type="entry name" value="ScpB_csome_segregation"/>
</dbReference>
<protein>
    <submittedName>
        <fullName evidence="5">Segregation and condensation protein B</fullName>
    </submittedName>
</protein>
<gene>
    <name evidence="5" type="ORF">SAMN04488511_120104</name>
</gene>
<dbReference type="Gene3D" id="1.10.10.10">
    <property type="entry name" value="Winged helix-like DNA-binding domain superfamily/Winged helix DNA-binding domain"/>
    <property type="match status" value="2"/>
</dbReference>
<keyword evidence="3" id="KW-0159">Chromosome partition</keyword>
<dbReference type="PANTHER" id="PTHR34298">
    <property type="entry name" value="SEGREGATION AND CONDENSATION PROTEIN B"/>
    <property type="match status" value="1"/>
</dbReference>
<dbReference type="GO" id="GO:0051304">
    <property type="term" value="P:chromosome separation"/>
    <property type="evidence" value="ECO:0007669"/>
    <property type="project" value="InterPro"/>
</dbReference>
<sequence>MCVESGLVFKSETAFFMSKILFLYMPNHNITRHIEALIFSSSQSISTQEIILALNAVFNEEFIEEQVFESIEQIKEKYSQDDLAIELVFLNNGYQFLTKKDYHETVNQLQLHRSKKKLSQAAMETLAIIAYRQPITKLEIEQIRGVNSDYSVQRLLEKELISIDGKAETPGRPILYRTSTLFMDYFGLNSLNQLPQLKDIVKEENSVGENVEQIN</sequence>
<dbReference type="SUPFAM" id="SSF46785">
    <property type="entry name" value="Winged helix' DNA-binding domain"/>
    <property type="match status" value="2"/>
</dbReference>
<dbReference type="Pfam" id="PF04079">
    <property type="entry name" value="SMC_ScpB"/>
    <property type="match status" value="1"/>
</dbReference>
<dbReference type="PANTHER" id="PTHR34298:SF2">
    <property type="entry name" value="SEGREGATION AND CONDENSATION PROTEIN B"/>
    <property type="match status" value="1"/>
</dbReference>
<organism evidence="5 6">
    <name type="scientific">Pedobacter suwonensis</name>
    <dbReference type="NCBI Taxonomy" id="332999"/>
    <lineage>
        <taxon>Bacteria</taxon>
        <taxon>Pseudomonadati</taxon>
        <taxon>Bacteroidota</taxon>
        <taxon>Sphingobacteriia</taxon>
        <taxon>Sphingobacteriales</taxon>
        <taxon>Sphingobacteriaceae</taxon>
        <taxon>Pedobacter</taxon>
    </lineage>
</organism>
<evidence type="ECO:0000256" key="1">
    <source>
        <dbReference type="ARBA" id="ARBA00022490"/>
    </source>
</evidence>
<accession>A0A1I0U6U1</accession>
<evidence type="ECO:0000256" key="3">
    <source>
        <dbReference type="ARBA" id="ARBA00022829"/>
    </source>
</evidence>
<keyword evidence="2" id="KW-0132">Cell division</keyword>
<dbReference type="InterPro" id="IPR036390">
    <property type="entry name" value="WH_DNA-bd_sf"/>
</dbReference>
<dbReference type="NCBIfam" id="TIGR00281">
    <property type="entry name" value="SMC-Scp complex subunit ScpB"/>
    <property type="match status" value="1"/>
</dbReference>
<keyword evidence="6" id="KW-1185">Reference proteome</keyword>
<evidence type="ECO:0000313" key="5">
    <source>
        <dbReference type="EMBL" id="SFA58926.1"/>
    </source>
</evidence>
<dbReference type="STRING" id="332999.SAMN04488511_120104"/>
<evidence type="ECO:0000256" key="4">
    <source>
        <dbReference type="ARBA" id="ARBA00023306"/>
    </source>
</evidence>
<proteinExistence type="predicted"/>
<dbReference type="PIRSF" id="PIRSF019345">
    <property type="entry name" value="ScpB"/>
    <property type="match status" value="1"/>
</dbReference>
<name>A0A1I0U6U1_9SPHI</name>
<reference evidence="6" key="1">
    <citation type="submission" date="2016-10" db="EMBL/GenBank/DDBJ databases">
        <authorList>
            <person name="Varghese N."/>
            <person name="Submissions S."/>
        </authorList>
    </citation>
    <scope>NUCLEOTIDE SEQUENCE [LARGE SCALE GENOMIC DNA]</scope>
    <source>
        <strain evidence="6">DSM 18130</strain>
    </source>
</reference>
<dbReference type="EMBL" id="FOJM01000020">
    <property type="protein sequence ID" value="SFA58926.1"/>
    <property type="molecule type" value="Genomic_DNA"/>
</dbReference>
<dbReference type="InterPro" id="IPR036388">
    <property type="entry name" value="WH-like_DNA-bd_sf"/>
</dbReference>
<keyword evidence="1" id="KW-0963">Cytoplasm</keyword>
<dbReference type="AlphaFoldDB" id="A0A1I0U6U1"/>
<dbReference type="GO" id="GO:0051301">
    <property type="term" value="P:cell division"/>
    <property type="evidence" value="ECO:0007669"/>
    <property type="project" value="UniProtKB-KW"/>
</dbReference>
<keyword evidence="4" id="KW-0131">Cell cycle</keyword>